<evidence type="ECO:0000313" key="6">
    <source>
        <dbReference type="EMBL" id="EQD46884.1"/>
    </source>
</evidence>
<dbReference type="Gene3D" id="3.50.50.60">
    <property type="entry name" value="FAD/NAD(P)-binding domain"/>
    <property type="match status" value="1"/>
</dbReference>
<dbReference type="SUPFAM" id="SSF51905">
    <property type="entry name" value="FAD/NAD(P)-binding domain"/>
    <property type="match status" value="1"/>
</dbReference>
<comment type="cofactor">
    <cofactor evidence="1">
        <name>FAD</name>
        <dbReference type="ChEBI" id="CHEBI:57692"/>
    </cofactor>
</comment>
<keyword evidence="2" id="KW-0285">Flavoprotein</keyword>
<comment type="caution">
    <text evidence="6">The sequence shown here is derived from an EMBL/GenBank/DDBJ whole genome shotgun (WGS) entry which is preliminary data.</text>
</comment>
<feature type="non-terminal residue" evidence="6">
    <location>
        <position position="164"/>
    </location>
</feature>
<dbReference type="Gene3D" id="3.30.9.10">
    <property type="entry name" value="D-Amino Acid Oxidase, subunit A, domain 2"/>
    <property type="match status" value="1"/>
</dbReference>
<feature type="domain" description="FAD dependent oxidoreductase" evidence="5">
    <location>
        <begin position="2"/>
        <end position="157"/>
    </location>
</feature>
<proteinExistence type="predicted"/>
<protein>
    <submittedName>
        <fullName evidence="6">N-methyltryptophan oxidase</fullName>
    </submittedName>
</protein>
<dbReference type="GO" id="GO:0050660">
    <property type="term" value="F:flavin adenine dinucleotide binding"/>
    <property type="evidence" value="ECO:0007669"/>
    <property type="project" value="InterPro"/>
</dbReference>
<keyword evidence="3" id="KW-0274">FAD</keyword>
<feature type="non-terminal residue" evidence="6">
    <location>
        <position position="1"/>
    </location>
</feature>
<name>T1B1X1_9ZZZZ</name>
<sequence>VPLLLRAYQLWRELEAASGERLLQITGGMMLGHAQSRVITGSLASRRHWDLPFRELTAAEVHREFPAFDPPSDLVVVVEPEAGFLRPEAAITCHLRGAAQAGARLHFGERAVAWAPTRDGVEVRTGADAYSVHRLVLTAGAWTGAMLRGWGLPLRVERQVMVWL</sequence>
<dbReference type="EMBL" id="AUZZ01006262">
    <property type="protein sequence ID" value="EQD46884.1"/>
    <property type="molecule type" value="Genomic_DNA"/>
</dbReference>
<dbReference type="PANTHER" id="PTHR10961:SF7">
    <property type="entry name" value="FAD DEPENDENT OXIDOREDUCTASE DOMAIN-CONTAINING PROTEIN"/>
    <property type="match status" value="1"/>
</dbReference>
<accession>T1B1X1</accession>
<dbReference type="InterPro" id="IPR006076">
    <property type="entry name" value="FAD-dep_OxRdtase"/>
</dbReference>
<evidence type="ECO:0000256" key="2">
    <source>
        <dbReference type="ARBA" id="ARBA00022630"/>
    </source>
</evidence>
<keyword evidence="4" id="KW-0560">Oxidoreductase</keyword>
<dbReference type="PANTHER" id="PTHR10961">
    <property type="entry name" value="PEROXISOMAL SARCOSINE OXIDASE"/>
    <property type="match status" value="1"/>
</dbReference>
<dbReference type="AlphaFoldDB" id="T1B1X1"/>
<gene>
    <name evidence="6" type="ORF">B2A_08686</name>
</gene>
<evidence type="ECO:0000256" key="1">
    <source>
        <dbReference type="ARBA" id="ARBA00001974"/>
    </source>
</evidence>
<organism evidence="6">
    <name type="scientific">mine drainage metagenome</name>
    <dbReference type="NCBI Taxonomy" id="410659"/>
    <lineage>
        <taxon>unclassified sequences</taxon>
        <taxon>metagenomes</taxon>
        <taxon>ecological metagenomes</taxon>
    </lineage>
</organism>
<evidence type="ECO:0000256" key="3">
    <source>
        <dbReference type="ARBA" id="ARBA00022827"/>
    </source>
</evidence>
<evidence type="ECO:0000256" key="4">
    <source>
        <dbReference type="ARBA" id="ARBA00023002"/>
    </source>
</evidence>
<reference evidence="6" key="2">
    <citation type="journal article" date="2014" name="ISME J.">
        <title>Microbial stratification in low pH oxic and suboxic macroscopic growths along an acid mine drainage.</title>
        <authorList>
            <person name="Mendez-Garcia C."/>
            <person name="Mesa V."/>
            <person name="Sprenger R.R."/>
            <person name="Richter M."/>
            <person name="Diez M.S."/>
            <person name="Solano J."/>
            <person name="Bargiela R."/>
            <person name="Golyshina O.V."/>
            <person name="Manteca A."/>
            <person name="Ramos J.L."/>
            <person name="Gallego J.R."/>
            <person name="Llorente I."/>
            <person name="Martins Dos Santos V.A."/>
            <person name="Jensen O.N."/>
            <person name="Pelaez A.I."/>
            <person name="Sanchez J."/>
            <person name="Ferrer M."/>
        </authorList>
    </citation>
    <scope>NUCLEOTIDE SEQUENCE</scope>
</reference>
<evidence type="ECO:0000259" key="5">
    <source>
        <dbReference type="Pfam" id="PF01266"/>
    </source>
</evidence>
<dbReference type="InterPro" id="IPR036188">
    <property type="entry name" value="FAD/NAD-bd_sf"/>
</dbReference>
<dbReference type="GO" id="GO:0008115">
    <property type="term" value="F:sarcosine oxidase activity"/>
    <property type="evidence" value="ECO:0007669"/>
    <property type="project" value="TreeGrafter"/>
</dbReference>
<dbReference type="InterPro" id="IPR045170">
    <property type="entry name" value="MTOX"/>
</dbReference>
<reference evidence="6" key="1">
    <citation type="submission" date="2013-08" db="EMBL/GenBank/DDBJ databases">
        <authorList>
            <person name="Mendez C."/>
            <person name="Richter M."/>
            <person name="Ferrer M."/>
            <person name="Sanchez J."/>
        </authorList>
    </citation>
    <scope>NUCLEOTIDE SEQUENCE</scope>
</reference>
<dbReference type="Pfam" id="PF01266">
    <property type="entry name" value="DAO"/>
    <property type="match status" value="1"/>
</dbReference>